<organism evidence="1 2">
    <name type="scientific">Melittangium boletus DSM 14713</name>
    <dbReference type="NCBI Taxonomy" id="1294270"/>
    <lineage>
        <taxon>Bacteria</taxon>
        <taxon>Pseudomonadati</taxon>
        <taxon>Myxococcota</taxon>
        <taxon>Myxococcia</taxon>
        <taxon>Myxococcales</taxon>
        <taxon>Cystobacterineae</taxon>
        <taxon>Archangiaceae</taxon>
        <taxon>Melittangium</taxon>
    </lineage>
</organism>
<evidence type="ECO:0008006" key="3">
    <source>
        <dbReference type="Google" id="ProtNLM"/>
    </source>
</evidence>
<dbReference type="AlphaFoldDB" id="A0A250IEE7"/>
<dbReference type="Pfam" id="PF11745">
    <property type="entry name" value="DUF3304"/>
    <property type="match status" value="1"/>
</dbReference>
<keyword evidence="2" id="KW-1185">Reference proteome</keyword>
<dbReference type="InterPro" id="IPR021733">
    <property type="entry name" value="DUF3304"/>
</dbReference>
<protein>
    <recommendedName>
        <fullName evidence="3">Lipoprotein</fullName>
    </recommendedName>
</protein>
<dbReference type="KEGG" id="mbd:MEBOL_003055"/>
<evidence type="ECO:0000313" key="1">
    <source>
        <dbReference type="EMBL" id="ATB29600.1"/>
    </source>
</evidence>
<proteinExistence type="predicted"/>
<accession>A0A250IEE7</accession>
<gene>
    <name evidence="1" type="ORF">MEBOL_003055</name>
</gene>
<evidence type="ECO:0000313" key="2">
    <source>
        <dbReference type="Proteomes" id="UP000217289"/>
    </source>
</evidence>
<sequence>MTSRMFRNLMLLGLFMGPGACTCMKSDEERLREYEQEIESLPEELKPIELTLYGLNYTDLYIDSFSVSGIGGANIPVSSPTAGSSGGVCCMPWYPGAALPIPIKVSWTRDNKRRCEKEVMITGPVPPNPENFAVHFFPDGHIEIELTEGYPELKLRLERFSATQRKESGNVVLDEQVARCKNVNQQ</sequence>
<dbReference type="Proteomes" id="UP000217289">
    <property type="component" value="Chromosome"/>
</dbReference>
<reference evidence="1 2" key="1">
    <citation type="submission" date="2017-06" db="EMBL/GenBank/DDBJ databases">
        <authorList>
            <person name="Kim H.J."/>
            <person name="Triplett B.A."/>
        </authorList>
    </citation>
    <scope>NUCLEOTIDE SEQUENCE [LARGE SCALE GENOMIC DNA]</scope>
    <source>
        <strain evidence="1 2">DSM 14713</strain>
    </source>
</reference>
<dbReference type="EMBL" id="CP022163">
    <property type="protein sequence ID" value="ATB29600.1"/>
    <property type="molecule type" value="Genomic_DNA"/>
</dbReference>
<name>A0A250IEE7_9BACT</name>